<gene>
    <name evidence="4" type="ORF">J9317_01690</name>
</gene>
<dbReference type="Pfam" id="PF01522">
    <property type="entry name" value="Polysacc_deac_1"/>
    <property type="match status" value="1"/>
</dbReference>
<evidence type="ECO:0000256" key="2">
    <source>
        <dbReference type="ARBA" id="ARBA00022801"/>
    </source>
</evidence>
<dbReference type="CDD" id="cd10917">
    <property type="entry name" value="CE4_NodB_like_6s_7s"/>
    <property type="match status" value="1"/>
</dbReference>
<dbReference type="PANTHER" id="PTHR10587:SF133">
    <property type="entry name" value="CHITIN DEACETYLASE 1-RELATED"/>
    <property type="match status" value="1"/>
</dbReference>
<dbReference type="PANTHER" id="PTHR10587">
    <property type="entry name" value="GLYCOSYL TRANSFERASE-RELATED"/>
    <property type="match status" value="1"/>
</dbReference>
<evidence type="ECO:0000256" key="1">
    <source>
        <dbReference type="ARBA" id="ARBA00022723"/>
    </source>
</evidence>
<feature type="domain" description="NodB homology" evidence="3">
    <location>
        <begin position="7"/>
        <end position="191"/>
    </location>
</feature>
<evidence type="ECO:0000259" key="3">
    <source>
        <dbReference type="PROSITE" id="PS51677"/>
    </source>
</evidence>
<keyword evidence="1" id="KW-0479">Metal-binding</keyword>
<evidence type="ECO:0000313" key="5">
    <source>
        <dbReference type="Proteomes" id="UP000682403"/>
    </source>
</evidence>
<dbReference type="SUPFAM" id="SSF88713">
    <property type="entry name" value="Glycoside hydrolase/deacetylase"/>
    <property type="match status" value="1"/>
</dbReference>
<name>A0ABS5L9T9_9BACI</name>
<dbReference type="InterPro" id="IPR002509">
    <property type="entry name" value="NODB_dom"/>
</dbReference>
<evidence type="ECO:0000313" key="4">
    <source>
        <dbReference type="EMBL" id="MBS2967490.1"/>
    </source>
</evidence>
<dbReference type="Gene3D" id="3.20.20.370">
    <property type="entry name" value="Glycoside hydrolase/deacetylase"/>
    <property type="match status" value="1"/>
</dbReference>
<dbReference type="InterPro" id="IPR050248">
    <property type="entry name" value="Polysacc_deacetylase_ArnD"/>
</dbReference>
<dbReference type="Proteomes" id="UP000682403">
    <property type="component" value="Unassembled WGS sequence"/>
</dbReference>
<dbReference type="RefSeq" id="WP_211555975.1">
    <property type="nucleotide sequence ID" value="NZ_JAGVRK010000001.1"/>
</dbReference>
<protein>
    <submittedName>
        <fullName evidence="4">Polysaccharide deacetylase family protein</fullName>
    </submittedName>
</protein>
<reference evidence="4 5" key="1">
    <citation type="submission" date="2021-04" db="EMBL/GenBank/DDBJ databases">
        <title>Metabacillus sp. strain KIGAM252 whole genome sequence.</title>
        <authorList>
            <person name="Seo M.-J."/>
            <person name="Cho E.-S."/>
            <person name="Hwang C.Y."/>
            <person name="Yoon D.J."/>
        </authorList>
    </citation>
    <scope>NUCLEOTIDE SEQUENCE [LARGE SCALE GENOMIC DNA]</scope>
    <source>
        <strain evidence="4 5">KIGAM252</strain>
    </source>
</reference>
<keyword evidence="5" id="KW-1185">Reference proteome</keyword>
<comment type="caution">
    <text evidence="4">The sequence shown here is derived from an EMBL/GenBank/DDBJ whole genome shotgun (WGS) entry which is preliminary data.</text>
</comment>
<sequence>MNEQPLRYVCLTFDDGPSSYTAKILDILKTYQIRATFFIVGEEAKKFPDIIERISAEGHVIGNHTWSHPNITLLSKHELQREIHTASEQIEQIIHITPDLFRPPFGNIDDRASSIIKEMGMTTVLWNVAGKDWVQNMNAEALCQHIIARLKRHSIILLHDGDQHGSGPRHNTVEALPSIIEYLINNQYSFITVPEFYQQAFKIEKWNIWYLLRLLSDFFPIHF</sequence>
<dbReference type="InterPro" id="IPR011330">
    <property type="entry name" value="Glyco_hydro/deAcase_b/a-brl"/>
</dbReference>
<keyword evidence="2" id="KW-0378">Hydrolase</keyword>
<proteinExistence type="predicted"/>
<dbReference type="PROSITE" id="PS51677">
    <property type="entry name" value="NODB"/>
    <property type="match status" value="1"/>
</dbReference>
<accession>A0ABS5L9T9</accession>
<organism evidence="4 5">
    <name type="scientific">Metabacillus flavus</name>
    <dbReference type="NCBI Taxonomy" id="2823519"/>
    <lineage>
        <taxon>Bacteria</taxon>
        <taxon>Bacillati</taxon>
        <taxon>Bacillota</taxon>
        <taxon>Bacilli</taxon>
        <taxon>Bacillales</taxon>
        <taxon>Bacillaceae</taxon>
        <taxon>Metabacillus</taxon>
    </lineage>
</organism>
<dbReference type="EMBL" id="JAGVRK010000001">
    <property type="protein sequence ID" value="MBS2967490.1"/>
    <property type="molecule type" value="Genomic_DNA"/>
</dbReference>